<organism evidence="6 7">
    <name type="scientific">Vagococcus carniphilus</name>
    <dbReference type="NCBI Taxonomy" id="218144"/>
    <lineage>
        <taxon>Bacteria</taxon>
        <taxon>Bacillati</taxon>
        <taxon>Bacillota</taxon>
        <taxon>Bacilli</taxon>
        <taxon>Lactobacillales</taxon>
        <taxon>Enterococcaceae</taxon>
        <taxon>Vagococcus</taxon>
    </lineage>
</organism>
<protein>
    <submittedName>
        <fullName evidence="6">Serine hydrolase</fullName>
    </submittedName>
</protein>
<dbReference type="AlphaFoldDB" id="A0AAW8TZW5"/>
<accession>A0AAW8TZW5</accession>
<keyword evidence="4" id="KW-1133">Transmembrane helix</keyword>
<feature type="transmembrane region" description="Helical" evidence="4">
    <location>
        <begin position="22"/>
        <end position="44"/>
    </location>
</feature>
<feature type="domain" description="Beta-lactamase-related" evidence="5">
    <location>
        <begin position="128"/>
        <end position="414"/>
    </location>
</feature>
<dbReference type="InterPro" id="IPR050491">
    <property type="entry name" value="AmpC-like"/>
</dbReference>
<dbReference type="Pfam" id="PF00144">
    <property type="entry name" value="Beta-lactamase"/>
    <property type="match status" value="1"/>
</dbReference>
<dbReference type="EMBL" id="JARQBZ010000003">
    <property type="protein sequence ID" value="MDT2832835.1"/>
    <property type="molecule type" value="Genomic_DNA"/>
</dbReference>
<dbReference type="SUPFAM" id="SSF56601">
    <property type="entry name" value="beta-lactamase/transpeptidase-like"/>
    <property type="match status" value="1"/>
</dbReference>
<comment type="caution">
    <text evidence="6">The sequence shown here is derived from an EMBL/GenBank/DDBJ whole genome shotgun (WGS) entry which is preliminary data.</text>
</comment>
<name>A0AAW8TZW5_9ENTE</name>
<keyword evidence="4" id="KW-0812">Transmembrane</keyword>
<dbReference type="GO" id="GO:0016787">
    <property type="term" value="F:hydrolase activity"/>
    <property type="evidence" value="ECO:0007669"/>
    <property type="project" value="UniProtKB-KW"/>
</dbReference>
<dbReference type="Proteomes" id="UP001268577">
    <property type="component" value="Unassembled WGS sequence"/>
</dbReference>
<dbReference type="RefSeq" id="WP_311876633.1">
    <property type="nucleotide sequence ID" value="NZ_JARQBZ010000003.1"/>
</dbReference>
<evidence type="ECO:0000313" key="7">
    <source>
        <dbReference type="Proteomes" id="UP001268577"/>
    </source>
</evidence>
<dbReference type="InterPro" id="IPR001466">
    <property type="entry name" value="Beta-lactam-related"/>
</dbReference>
<comment type="subcellular location">
    <subcellularLocation>
        <location evidence="1">Membrane</location>
    </subcellularLocation>
</comment>
<sequence>MEPSKVTTNLLRKRLKRQRRKTVILFFIGLLLGGAIAFNVYFWFPILKKEFDLPEIKQYSLNTTQSSISSTDTTSSSTETEQTTESTIEMEKNQFIPRVSTANYQDISSIHTDLSKQLDQTINQTNSSGTFLVIKNNQVVLMDNYGNTKDYSDSPIDSTYMLGSVQKLVTATLLMSLIEEGKIELETTLDTYYPDIPNSKNITIDQMLSMTSGLVLKEKLSSTKSKDESIAYVLKNVTYEKQTKWHYSDVNFFLLAAIIEKITHTSYEQYFDEIIKTPLNLEHSGFYNEVQNETHLIPSYYKDKDGMVEDKPVKITDSTYINELGTGNMYTSVSDLLTLIQAVIDGRIISQETLQKTLEKKPGPYFYDYKAGIYDRENNYYAHGVFRGYESTLFFNKDASNMVIFLSNINEKDRSSIALSKELFQQINQRQ</sequence>
<keyword evidence="2 4" id="KW-0472">Membrane</keyword>
<evidence type="ECO:0000259" key="5">
    <source>
        <dbReference type="Pfam" id="PF00144"/>
    </source>
</evidence>
<feature type="region of interest" description="Disordered" evidence="3">
    <location>
        <begin position="64"/>
        <end position="87"/>
    </location>
</feature>
<dbReference type="GO" id="GO:0016020">
    <property type="term" value="C:membrane"/>
    <property type="evidence" value="ECO:0007669"/>
    <property type="project" value="UniProtKB-SubCell"/>
</dbReference>
<dbReference type="PANTHER" id="PTHR46825:SF11">
    <property type="entry name" value="PENICILLIN-BINDING PROTEIN 4"/>
    <property type="match status" value="1"/>
</dbReference>
<dbReference type="PANTHER" id="PTHR46825">
    <property type="entry name" value="D-ALANYL-D-ALANINE-CARBOXYPEPTIDASE/ENDOPEPTIDASE AMPH"/>
    <property type="match status" value="1"/>
</dbReference>
<evidence type="ECO:0000256" key="4">
    <source>
        <dbReference type="SAM" id="Phobius"/>
    </source>
</evidence>
<proteinExistence type="predicted"/>
<evidence type="ECO:0000256" key="3">
    <source>
        <dbReference type="SAM" id="MobiDB-lite"/>
    </source>
</evidence>
<dbReference type="Gene3D" id="3.40.710.10">
    <property type="entry name" value="DD-peptidase/beta-lactamase superfamily"/>
    <property type="match status" value="1"/>
</dbReference>
<evidence type="ECO:0000256" key="2">
    <source>
        <dbReference type="ARBA" id="ARBA00023136"/>
    </source>
</evidence>
<gene>
    <name evidence="6" type="ORF">P7H70_02110</name>
</gene>
<keyword evidence="6" id="KW-0378">Hydrolase</keyword>
<evidence type="ECO:0000313" key="6">
    <source>
        <dbReference type="EMBL" id="MDT2832835.1"/>
    </source>
</evidence>
<evidence type="ECO:0000256" key="1">
    <source>
        <dbReference type="ARBA" id="ARBA00004370"/>
    </source>
</evidence>
<dbReference type="InterPro" id="IPR012338">
    <property type="entry name" value="Beta-lactam/transpept-like"/>
</dbReference>
<reference evidence="6" key="1">
    <citation type="submission" date="2023-03" db="EMBL/GenBank/DDBJ databases">
        <authorList>
            <person name="Shen W."/>
            <person name="Cai J."/>
        </authorList>
    </citation>
    <scope>NUCLEOTIDE SEQUENCE</scope>
    <source>
        <strain evidence="6">P96-3</strain>
    </source>
</reference>